<organism evidence="1 2">
    <name type="scientific">Companilactobacillus allii</name>
    <dbReference type="NCBI Taxonomy" id="1847728"/>
    <lineage>
        <taxon>Bacteria</taxon>
        <taxon>Bacillati</taxon>
        <taxon>Bacillota</taxon>
        <taxon>Bacilli</taxon>
        <taxon>Lactobacillales</taxon>
        <taxon>Lactobacillaceae</taxon>
        <taxon>Companilactobacillus</taxon>
    </lineage>
</organism>
<dbReference type="AlphaFoldDB" id="A0A1P8Q0S9"/>
<evidence type="ECO:0000313" key="1">
    <source>
        <dbReference type="EMBL" id="APX71470.1"/>
    </source>
</evidence>
<gene>
    <name evidence="1" type="ORF">BTM29_02370</name>
</gene>
<reference evidence="2" key="1">
    <citation type="submission" date="2016-12" db="EMBL/GenBank/DDBJ databases">
        <authorList>
            <person name="Jung M.Y."/>
            <person name="Lee S.H."/>
        </authorList>
    </citation>
    <scope>NUCLEOTIDE SEQUENCE [LARGE SCALE GENOMIC DNA]</scope>
    <source>
        <strain evidence="2">WiKim39</strain>
    </source>
</reference>
<protein>
    <submittedName>
        <fullName evidence="1">Uncharacterized protein</fullName>
    </submittedName>
</protein>
<accession>A0A1P8Q0S9</accession>
<dbReference type="KEGG" id="lalw:BTM29_02370"/>
<dbReference type="Proteomes" id="UP000187499">
    <property type="component" value="Chromosome"/>
</dbReference>
<dbReference type="OrthoDB" id="2320190at2"/>
<keyword evidence="2" id="KW-1185">Reference proteome</keyword>
<evidence type="ECO:0000313" key="2">
    <source>
        <dbReference type="Proteomes" id="UP000187499"/>
    </source>
</evidence>
<dbReference type="EMBL" id="CP019323">
    <property type="protein sequence ID" value="APX71470.1"/>
    <property type="molecule type" value="Genomic_DNA"/>
</dbReference>
<dbReference type="RefSeq" id="WP_076613974.1">
    <property type="nucleotide sequence ID" value="NZ_CP019323.1"/>
</dbReference>
<name>A0A1P8Q0S9_9LACO</name>
<sequence length="62" mass="7392">MLQIKLVPYHEEAEESERQYIFTENLNMTIERLEKSDNKVIDVDFFNTTDTSYAAIKYEAKK</sequence>
<proteinExistence type="predicted"/>